<evidence type="ECO:0000256" key="1">
    <source>
        <dbReference type="SAM" id="Phobius"/>
    </source>
</evidence>
<feature type="transmembrane region" description="Helical" evidence="1">
    <location>
        <begin position="62"/>
        <end position="86"/>
    </location>
</feature>
<feature type="transmembrane region" description="Helical" evidence="1">
    <location>
        <begin position="98"/>
        <end position="122"/>
    </location>
</feature>
<dbReference type="AlphaFoldDB" id="A0A848BYB7"/>
<dbReference type="Proteomes" id="UP000591071">
    <property type="component" value="Unassembled WGS sequence"/>
</dbReference>
<feature type="transmembrane region" description="Helical" evidence="1">
    <location>
        <begin position="12"/>
        <end position="41"/>
    </location>
</feature>
<proteinExistence type="predicted"/>
<protein>
    <submittedName>
        <fullName evidence="2">Uncharacterized protein</fullName>
    </submittedName>
</protein>
<name>A0A848BYB7_9FIRM</name>
<keyword evidence="1" id="KW-0472">Membrane</keyword>
<organism evidence="2 3">
    <name type="scientific">Megasphaera hexanoica</name>
    <dbReference type="NCBI Taxonomy" id="1675036"/>
    <lineage>
        <taxon>Bacteria</taxon>
        <taxon>Bacillati</taxon>
        <taxon>Bacillota</taxon>
        <taxon>Negativicutes</taxon>
        <taxon>Veillonellales</taxon>
        <taxon>Veillonellaceae</taxon>
        <taxon>Megasphaera</taxon>
    </lineage>
</organism>
<reference evidence="2 3" key="1">
    <citation type="submission" date="2020-04" db="EMBL/GenBank/DDBJ databases">
        <authorList>
            <person name="Hitch T.C.A."/>
            <person name="Wylensek D."/>
            <person name="Clavel T."/>
        </authorList>
    </citation>
    <scope>NUCLEOTIDE SEQUENCE [LARGE SCALE GENOMIC DNA]</scope>
    <source>
        <strain evidence="2 3">Oil-RF-744-FAT-WT-6-1</strain>
    </source>
</reference>
<comment type="caution">
    <text evidence="2">The sequence shown here is derived from an EMBL/GenBank/DDBJ whole genome shotgun (WGS) entry which is preliminary data.</text>
</comment>
<evidence type="ECO:0000313" key="2">
    <source>
        <dbReference type="EMBL" id="NME28047.1"/>
    </source>
</evidence>
<evidence type="ECO:0000313" key="3">
    <source>
        <dbReference type="Proteomes" id="UP000591071"/>
    </source>
</evidence>
<keyword evidence="1" id="KW-1133">Transmembrane helix</keyword>
<dbReference type="EMBL" id="JABAFG010000007">
    <property type="protein sequence ID" value="NME28047.1"/>
    <property type="molecule type" value="Genomic_DNA"/>
</dbReference>
<gene>
    <name evidence="2" type="ORF">HF872_05350</name>
</gene>
<sequence>MPILYILWACIVIYYFADFFFMAILWFLLGNFLSVGLAVLLRKQLRHFYYEQSEKEFYYPCAGCMFFFLLSITVVLAGIQCLVFYMPLLVHSWLFNELLGFIPGLGIGFLLGNLFAAFFLSANQEVEDFVIKKV</sequence>
<accession>A0A848BYB7</accession>
<keyword evidence="1" id="KW-0812">Transmembrane</keyword>